<dbReference type="Gene3D" id="3.40.710.10">
    <property type="entry name" value="DD-peptidase/beta-lactamase superfamily"/>
    <property type="match status" value="1"/>
</dbReference>
<dbReference type="RefSeq" id="WP_254092525.1">
    <property type="nucleotide sequence ID" value="NZ_JAHESC010000039.1"/>
</dbReference>
<sequence>MKIKKLARQGAQCLIALTVLCLNTTIHAQIDRKAKLDRLCAWLGDQSQGMGSIAVAKSGTVIYANAFGFRSRTDDRPLPANIDTKYHIWSITKTYTATITLQLADEGKISLDAPLSRFFPKIANAATITIRQMLSHQSGIHDFTQITDSTARPRNDSRQEMISVIAAQRPEFAPGERFDYSNSNYLLLGYILEDIEQASFAEILSKRIFHPLGLKNTVYKKAVADTIQNSARAYQFANDQWQYMEEGPFGTDIPGPAGSIVSTPTDMTTFITALFSGRLIPPARLAEMITTDGFYGLGIMKMPHYDLPGWGHGGGYIASHATLAYYPQDSLAVAYCSNGTRYPLQSIISHVANIFIDPSYVLPFERKFITLTPPQQQEYVGKYESTKFSVDITLEDGTLIIHAGQNPKSPIRPTRKDHFHIEGTDMEIDFERDTGGKLTAFSIQHGDKKLVARRIAAASKEEPPAH</sequence>
<dbReference type="InterPro" id="IPR001466">
    <property type="entry name" value="Beta-lactam-related"/>
</dbReference>
<dbReference type="PANTHER" id="PTHR46825:SF7">
    <property type="entry name" value="D-ALANYL-D-ALANINE CARBOXYPEPTIDASE"/>
    <property type="match status" value="1"/>
</dbReference>
<feature type="chain" id="PRO_5042936764" evidence="1">
    <location>
        <begin position="29"/>
        <end position="466"/>
    </location>
</feature>
<evidence type="ECO:0000259" key="2">
    <source>
        <dbReference type="Pfam" id="PF00144"/>
    </source>
</evidence>
<dbReference type="Pfam" id="PF00144">
    <property type="entry name" value="Beta-lactamase"/>
    <property type="match status" value="1"/>
</dbReference>
<organism evidence="3 4">
    <name type="scientific">Dawidia soli</name>
    <dbReference type="NCBI Taxonomy" id="2782352"/>
    <lineage>
        <taxon>Bacteria</taxon>
        <taxon>Pseudomonadati</taxon>
        <taxon>Bacteroidota</taxon>
        <taxon>Cytophagia</taxon>
        <taxon>Cytophagales</taxon>
        <taxon>Chryseotaleaceae</taxon>
        <taxon>Dawidia</taxon>
    </lineage>
</organism>
<accession>A0AAP2GFD1</accession>
<protein>
    <submittedName>
        <fullName evidence="3">Beta-lactamase family protein</fullName>
    </submittedName>
</protein>
<keyword evidence="1" id="KW-0732">Signal</keyword>
<keyword evidence="4" id="KW-1185">Reference proteome</keyword>
<dbReference type="InterPro" id="IPR012338">
    <property type="entry name" value="Beta-lactam/transpept-like"/>
</dbReference>
<evidence type="ECO:0000313" key="3">
    <source>
        <dbReference type="EMBL" id="MBT1689299.1"/>
    </source>
</evidence>
<dbReference type="Proteomes" id="UP001319180">
    <property type="component" value="Unassembled WGS sequence"/>
</dbReference>
<proteinExistence type="predicted"/>
<evidence type="ECO:0000256" key="1">
    <source>
        <dbReference type="SAM" id="SignalP"/>
    </source>
</evidence>
<dbReference type="EMBL" id="JAHESC010000039">
    <property type="protein sequence ID" value="MBT1689299.1"/>
    <property type="molecule type" value="Genomic_DNA"/>
</dbReference>
<dbReference type="SUPFAM" id="SSF56601">
    <property type="entry name" value="beta-lactamase/transpeptidase-like"/>
    <property type="match status" value="1"/>
</dbReference>
<gene>
    <name evidence="3" type="ORF">KK078_22230</name>
</gene>
<reference evidence="3 4" key="1">
    <citation type="submission" date="2021-05" db="EMBL/GenBank/DDBJ databases">
        <title>A Polyphasic approach of four new species of the genus Ohtaekwangia: Ohtaekwangia histidinii sp. nov., Ohtaekwangia cretensis sp. nov., Ohtaekwangia indiensis sp. nov., Ohtaekwangia reichenbachii sp. nov. from diverse environment.</title>
        <authorList>
            <person name="Octaviana S."/>
        </authorList>
    </citation>
    <scope>NUCLEOTIDE SEQUENCE [LARGE SCALE GENOMIC DNA]</scope>
    <source>
        <strain evidence="3 4">PWU37</strain>
    </source>
</reference>
<comment type="caution">
    <text evidence="3">The sequence shown here is derived from an EMBL/GenBank/DDBJ whole genome shotgun (WGS) entry which is preliminary data.</text>
</comment>
<name>A0AAP2GFD1_9BACT</name>
<feature type="domain" description="Beta-lactamase-related" evidence="2">
    <location>
        <begin position="52"/>
        <end position="341"/>
    </location>
</feature>
<dbReference type="InterPro" id="IPR050491">
    <property type="entry name" value="AmpC-like"/>
</dbReference>
<feature type="signal peptide" evidence="1">
    <location>
        <begin position="1"/>
        <end position="28"/>
    </location>
</feature>
<dbReference type="PANTHER" id="PTHR46825">
    <property type="entry name" value="D-ALANYL-D-ALANINE-CARBOXYPEPTIDASE/ENDOPEPTIDASE AMPH"/>
    <property type="match status" value="1"/>
</dbReference>
<dbReference type="AlphaFoldDB" id="A0AAP2GFD1"/>
<evidence type="ECO:0000313" key="4">
    <source>
        <dbReference type="Proteomes" id="UP001319180"/>
    </source>
</evidence>